<dbReference type="AlphaFoldDB" id="A0A9X0UF50"/>
<evidence type="ECO:0000256" key="2">
    <source>
        <dbReference type="ARBA" id="ARBA00006171"/>
    </source>
</evidence>
<reference evidence="5" key="1">
    <citation type="submission" date="2020-08" db="EMBL/GenBank/DDBJ databases">
        <authorList>
            <person name="Hu Y."/>
            <person name="Nguyen S.V."/>
            <person name="Li F."/>
            <person name="Fanning S."/>
        </authorList>
    </citation>
    <scope>NUCLEOTIDE SEQUENCE</scope>
    <source>
        <strain evidence="5">SYSU D8009</strain>
    </source>
</reference>
<evidence type="ECO:0000256" key="1">
    <source>
        <dbReference type="ARBA" id="ARBA00001946"/>
    </source>
</evidence>
<evidence type="ECO:0000313" key="6">
    <source>
        <dbReference type="Proteomes" id="UP000600101"/>
    </source>
</evidence>
<evidence type="ECO:0000256" key="4">
    <source>
        <dbReference type="ARBA" id="ARBA00022842"/>
    </source>
</evidence>
<organism evidence="5 6">
    <name type="scientific">Siccirubricoccus deserti</name>
    <dbReference type="NCBI Taxonomy" id="2013562"/>
    <lineage>
        <taxon>Bacteria</taxon>
        <taxon>Pseudomonadati</taxon>
        <taxon>Pseudomonadota</taxon>
        <taxon>Alphaproteobacteria</taxon>
        <taxon>Acetobacterales</taxon>
        <taxon>Roseomonadaceae</taxon>
        <taxon>Siccirubricoccus</taxon>
    </lineage>
</organism>
<comment type="caution">
    <text evidence="5">The sequence shown here is derived from an EMBL/GenBank/DDBJ whole genome shotgun (WGS) entry which is preliminary data.</text>
</comment>
<dbReference type="SFLD" id="SFLDS00003">
    <property type="entry name" value="Haloacid_Dehalogenase"/>
    <property type="match status" value="1"/>
</dbReference>
<dbReference type="Proteomes" id="UP000600101">
    <property type="component" value="Unassembled WGS sequence"/>
</dbReference>
<dbReference type="GO" id="GO:0046872">
    <property type="term" value="F:metal ion binding"/>
    <property type="evidence" value="ECO:0007669"/>
    <property type="project" value="UniProtKB-KW"/>
</dbReference>
<comment type="similarity">
    <text evidence="2">Belongs to the HAD-like hydrolase superfamily. CbbY/CbbZ/Gph/YieH family.</text>
</comment>
<keyword evidence="6" id="KW-1185">Reference proteome</keyword>
<dbReference type="PANTHER" id="PTHR46193:SF10">
    <property type="entry name" value="6-PHOSPHOGLUCONATE PHOSPHATASE"/>
    <property type="match status" value="1"/>
</dbReference>
<dbReference type="Gene3D" id="3.40.50.1000">
    <property type="entry name" value="HAD superfamily/HAD-like"/>
    <property type="match status" value="1"/>
</dbReference>
<dbReference type="NCBIfam" id="TIGR01509">
    <property type="entry name" value="HAD-SF-IA-v3"/>
    <property type="match status" value="1"/>
</dbReference>
<sequence length="241" mass="24947">MPETLRRLSARQATGRGEGAGVTLPKAVLFDCDGVLADSEGLASRVVAEELTVRGWRISSAECQELFLGMSITTMLPVIEARVGPLPAGWVRDVADRIGRMVEEMLEPIPGAPAALAAVVAAGVPVAVASNSTAAELRVKLARLGMTAIFGPRVFSFEDVARPKPAPDIYLAAAAACGAAPGDCVVVEDSLLGARAGIAAGCRVLGFARETDARVLAAVGARTFTRMAELPGLLGLREDKA</sequence>
<keyword evidence="3" id="KW-0479">Metal-binding</keyword>
<dbReference type="PANTHER" id="PTHR46193">
    <property type="entry name" value="6-PHOSPHOGLUCONATE PHOSPHATASE"/>
    <property type="match status" value="1"/>
</dbReference>
<dbReference type="InterPro" id="IPR023214">
    <property type="entry name" value="HAD_sf"/>
</dbReference>
<keyword evidence="4" id="KW-0460">Magnesium</keyword>
<dbReference type="EMBL" id="JACOMF010000002">
    <property type="protein sequence ID" value="MBC4014050.1"/>
    <property type="molecule type" value="Genomic_DNA"/>
</dbReference>
<comment type="cofactor">
    <cofactor evidence="1">
        <name>Mg(2+)</name>
        <dbReference type="ChEBI" id="CHEBI:18420"/>
    </cofactor>
</comment>
<dbReference type="InterPro" id="IPR036412">
    <property type="entry name" value="HAD-like_sf"/>
</dbReference>
<name>A0A9X0UF50_9PROT</name>
<accession>A0A9X0UF50</accession>
<dbReference type="SFLD" id="SFLDG01129">
    <property type="entry name" value="C1.5:_HAD__Beta-PGM__Phosphata"/>
    <property type="match status" value="1"/>
</dbReference>
<dbReference type="GO" id="GO:0003824">
    <property type="term" value="F:catalytic activity"/>
    <property type="evidence" value="ECO:0007669"/>
    <property type="project" value="UniProtKB-ARBA"/>
</dbReference>
<proteinExistence type="inferred from homology"/>
<dbReference type="InterPro" id="IPR023198">
    <property type="entry name" value="PGP-like_dom2"/>
</dbReference>
<dbReference type="Pfam" id="PF00702">
    <property type="entry name" value="Hydrolase"/>
    <property type="match status" value="1"/>
</dbReference>
<dbReference type="InterPro" id="IPR051600">
    <property type="entry name" value="Beta-PGM-like"/>
</dbReference>
<evidence type="ECO:0000256" key="3">
    <source>
        <dbReference type="ARBA" id="ARBA00022723"/>
    </source>
</evidence>
<dbReference type="InterPro" id="IPR006439">
    <property type="entry name" value="HAD-SF_hydro_IA"/>
</dbReference>
<dbReference type="SUPFAM" id="SSF56784">
    <property type="entry name" value="HAD-like"/>
    <property type="match status" value="1"/>
</dbReference>
<dbReference type="Gene3D" id="1.10.150.240">
    <property type="entry name" value="Putative phosphatase, domain 2"/>
    <property type="match status" value="1"/>
</dbReference>
<evidence type="ECO:0000313" key="5">
    <source>
        <dbReference type="EMBL" id="MBC4014050.1"/>
    </source>
</evidence>
<gene>
    <name evidence="5" type="ORF">H7965_01840</name>
</gene>
<protein>
    <submittedName>
        <fullName evidence="5">HAD family phosphatase</fullName>
    </submittedName>
</protein>